<dbReference type="InterPro" id="IPR029063">
    <property type="entry name" value="SAM-dependent_MTases_sf"/>
</dbReference>
<proteinExistence type="predicted"/>
<sequence length="192" mass="22400">MNKDYWEHRYAEGNTGWDVGYAATPIQQYIDQLTNKHLKILIPGAGNGHEAAYLFSKGFEHVYVLDIAKQPLTHLAQQVPYFPKSQLLHQDFFELEDEFDLIIEHTFFCALLPEWREKYVSKMFNLLKPKGKLVGLLFDFPLTEQGPPFGGNKELYEELFSSKFDIQLLDTAHNSIKPRAQRELFVKMYPKK</sequence>
<dbReference type="EMBL" id="FPBK01000002">
    <property type="protein sequence ID" value="SFU38788.1"/>
    <property type="molecule type" value="Genomic_DNA"/>
</dbReference>
<keyword evidence="2 5" id="KW-0489">Methyltransferase</keyword>
<dbReference type="STRING" id="1224947.SAMN05216480_102155"/>
<protein>
    <submittedName>
        <fullName evidence="5">Thiopurine S-methyltransferase</fullName>
    </submittedName>
</protein>
<dbReference type="CDD" id="cd02440">
    <property type="entry name" value="AdoMet_MTases"/>
    <property type="match status" value="1"/>
</dbReference>
<dbReference type="OrthoDB" id="9778208at2"/>
<organism evidence="5 6">
    <name type="scientific">Pustulibacterium marinum</name>
    <dbReference type="NCBI Taxonomy" id="1224947"/>
    <lineage>
        <taxon>Bacteria</taxon>
        <taxon>Pseudomonadati</taxon>
        <taxon>Bacteroidota</taxon>
        <taxon>Flavobacteriia</taxon>
        <taxon>Flavobacteriales</taxon>
        <taxon>Flavobacteriaceae</taxon>
        <taxon>Pustulibacterium</taxon>
    </lineage>
</organism>
<keyword evidence="6" id="KW-1185">Reference proteome</keyword>
<evidence type="ECO:0000313" key="5">
    <source>
        <dbReference type="EMBL" id="SFU38788.1"/>
    </source>
</evidence>
<evidence type="ECO:0000256" key="4">
    <source>
        <dbReference type="ARBA" id="ARBA00022691"/>
    </source>
</evidence>
<dbReference type="InterPro" id="IPR008854">
    <property type="entry name" value="TPMT"/>
</dbReference>
<dbReference type="RefSeq" id="WP_093023765.1">
    <property type="nucleotide sequence ID" value="NZ_FPBK01000002.1"/>
</dbReference>
<keyword evidence="1" id="KW-0597">Phosphoprotein</keyword>
<keyword evidence="4" id="KW-0949">S-adenosyl-L-methionine</keyword>
<dbReference type="PANTHER" id="PTHR32183">
    <property type="match status" value="1"/>
</dbReference>
<dbReference type="PROSITE" id="PS51585">
    <property type="entry name" value="SAM_MT_TPMT"/>
    <property type="match status" value="1"/>
</dbReference>
<keyword evidence="3 5" id="KW-0808">Transferase</keyword>
<dbReference type="GO" id="GO:0008757">
    <property type="term" value="F:S-adenosylmethionine-dependent methyltransferase activity"/>
    <property type="evidence" value="ECO:0007669"/>
    <property type="project" value="InterPro"/>
</dbReference>
<reference evidence="5 6" key="1">
    <citation type="submission" date="2016-10" db="EMBL/GenBank/DDBJ databases">
        <authorList>
            <person name="de Groot N.N."/>
        </authorList>
    </citation>
    <scope>NUCLEOTIDE SEQUENCE [LARGE SCALE GENOMIC DNA]</scope>
    <source>
        <strain evidence="5 6">CGMCC 1.12333</strain>
    </source>
</reference>
<gene>
    <name evidence="5" type="ORF">SAMN05216480_102155</name>
</gene>
<dbReference type="Pfam" id="PF05724">
    <property type="entry name" value="TPMT"/>
    <property type="match status" value="1"/>
</dbReference>
<dbReference type="Gene3D" id="3.40.50.150">
    <property type="entry name" value="Vaccinia Virus protein VP39"/>
    <property type="match status" value="1"/>
</dbReference>
<accession>A0A1I7FRL3</accession>
<dbReference type="SUPFAM" id="SSF53335">
    <property type="entry name" value="S-adenosyl-L-methionine-dependent methyltransferases"/>
    <property type="match status" value="1"/>
</dbReference>
<dbReference type="PANTHER" id="PTHR32183:SF6">
    <property type="entry name" value="CYSTEINE SULFINATE DESULFINASE_CYSTEINE DESULFURASE AND RELATED ENZYMES"/>
    <property type="match status" value="1"/>
</dbReference>
<dbReference type="Proteomes" id="UP000199138">
    <property type="component" value="Unassembled WGS sequence"/>
</dbReference>
<name>A0A1I7FRL3_9FLAO</name>
<dbReference type="AlphaFoldDB" id="A0A1I7FRL3"/>
<evidence type="ECO:0000256" key="3">
    <source>
        <dbReference type="ARBA" id="ARBA00022679"/>
    </source>
</evidence>
<evidence type="ECO:0000313" key="6">
    <source>
        <dbReference type="Proteomes" id="UP000199138"/>
    </source>
</evidence>
<evidence type="ECO:0000256" key="1">
    <source>
        <dbReference type="ARBA" id="ARBA00022553"/>
    </source>
</evidence>
<dbReference type="GO" id="GO:0032259">
    <property type="term" value="P:methylation"/>
    <property type="evidence" value="ECO:0007669"/>
    <property type="project" value="UniProtKB-KW"/>
</dbReference>
<evidence type="ECO:0000256" key="2">
    <source>
        <dbReference type="ARBA" id="ARBA00022603"/>
    </source>
</evidence>